<evidence type="ECO:0000313" key="9">
    <source>
        <dbReference type="Proteomes" id="UP000004995"/>
    </source>
</evidence>
<reference evidence="9" key="1">
    <citation type="journal article" date="2012" name="Nat. Biotechnol.">
        <title>Reference genome sequence of the model plant Setaria.</title>
        <authorList>
            <person name="Bennetzen J.L."/>
            <person name="Schmutz J."/>
            <person name="Wang H."/>
            <person name="Percifield R."/>
            <person name="Hawkins J."/>
            <person name="Pontaroli A.C."/>
            <person name="Estep M."/>
            <person name="Feng L."/>
            <person name="Vaughn J.N."/>
            <person name="Grimwood J."/>
            <person name="Jenkins J."/>
            <person name="Barry K."/>
            <person name="Lindquist E."/>
            <person name="Hellsten U."/>
            <person name="Deshpande S."/>
            <person name="Wang X."/>
            <person name="Wu X."/>
            <person name="Mitros T."/>
            <person name="Triplett J."/>
            <person name="Yang X."/>
            <person name="Ye C.Y."/>
            <person name="Mauro-Herrera M."/>
            <person name="Wang L."/>
            <person name="Li P."/>
            <person name="Sharma M."/>
            <person name="Sharma R."/>
            <person name="Ronald P.C."/>
            <person name="Panaud O."/>
            <person name="Kellogg E.A."/>
            <person name="Brutnell T.P."/>
            <person name="Doust A.N."/>
            <person name="Tuskan G.A."/>
            <person name="Rokhsar D."/>
            <person name="Devos K.M."/>
        </authorList>
    </citation>
    <scope>NUCLEOTIDE SEQUENCE [LARGE SCALE GENOMIC DNA]</scope>
    <source>
        <strain evidence="9">cv. Yugu1</strain>
    </source>
</reference>
<organism evidence="8 9">
    <name type="scientific">Setaria italica</name>
    <name type="common">Foxtail millet</name>
    <name type="synonym">Panicum italicum</name>
    <dbReference type="NCBI Taxonomy" id="4555"/>
    <lineage>
        <taxon>Eukaryota</taxon>
        <taxon>Viridiplantae</taxon>
        <taxon>Streptophyta</taxon>
        <taxon>Embryophyta</taxon>
        <taxon>Tracheophyta</taxon>
        <taxon>Spermatophyta</taxon>
        <taxon>Magnoliopsida</taxon>
        <taxon>Liliopsida</taxon>
        <taxon>Poales</taxon>
        <taxon>Poaceae</taxon>
        <taxon>PACMAD clade</taxon>
        <taxon>Panicoideae</taxon>
        <taxon>Panicodae</taxon>
        <taxon>Paniceae</taxon>
        <taxon>Cenchrinae</taxon>
        <taxon>Setaria</taxon>
    </lineage>
</organism>
<dbReference type="eggNOG" id="ENOG502QSPQ">
    <property type="taxonomic scope" value="Eukaryota"/>
</dbReference>
<evidence type="ECO:0000313" key="8">
    <source>
        <dbReference type="EnsemblPlants" id="KQL31492"/>
    </source>
</evidence>
<keyword evidence="3" id="KW-0175">Coiled coil</keyword>
<dbReference type="AlphaFoldDB" id="K3YY09"/>
<evidence type="ECO:0000256" key="4">
    <source>
        <dbReference type="ARBA" id="ARBA00023125"/>
    </source>
</evidence>
<keyword evidence="6" id="KW-0539">Nucleus</keyword>
<keyword evidence="2" id="KW-0805">Transcription regulation</keyword>
<keyword evidence="4" id="KW-0238">DNA-binding</keyword>
<dbReference type="Pfam" id="PF02042">
    <property type="entry name" value="RWP-RK"/>
    <property type="match status" value="1"/>
</dbReference>
<protein>
    <recommendedName>
        <fullName evidence="7">RWP-RK domain-containing protein</fullName>
    </recommendedName>
</protein>
<dbReference type="EMBL" id="AGNK02000551">
    <property type="status" value="NOT_ANNOTATED_CDS"/>
    <property type="molecule type" value="Genomic_DNA"/>
</dbReference>
<keyword evidence="9" id="KW-1185">Reference proteome</keyword>
<dbReference type="InParanoid" id="K3YY09"/>
<dbReference type="GO" id="GO:0003700">
    <property type="term" value="F:DNA-binding transcription factor activity"/>
    <property type="evidence" value="ECO:0007669"/>
    <property type="project" value="InterPro"/>
</dbReference>
<keyword evidence="5" id="KW-0804">Transcription</keyword>
<dbReference type="PROSITE" id="PS51519">
    <property type="entry name" value="RWP_RK"/>
    <property type="match status" value="1"/>
</dbReference>
<dbReference type="STRING" id="4555.K3YY09"/>
<dbReference type="PANTHER" id="PTHR46373:SF29">
    <property type="entry name" value="RWP-RK DOMAIN-CONTAINING PROTEIN"/>
    <property type="match status" value="1"/>
</dbReference>
<dbReference type="EnsemblPlants" id="KQL31492">
    <property type="protein sequence ID" value="KQL31492"/>
    <property type="gene ID" value="SETIT_019159mg"/>
</dbReference>
<comment type="function">
    <text evidence="1">Putative transcription factor.</text>
</comment>
<proteinExistence type="predicted"/>
<dbReference type="HOGENOM" id="CLU_071153_1_0_1"/>
<evidence type="ECO:0000259" key="7">
    <source>
        <dbReference type="PROSITE" id="PS51519"/>
    </source>
</evidence>
<dbReference type="GO" id="GO:0003677">
    <property type="term" value="F:DNA binding"/>
    <property type="evidence" value="ECO:0007669"/>
    <property type="project" value="UniProtKB-KW"/>
</dbReference>
<evidence type="ECO:0000256" key="2">
    <source>
        <dbReference type="ARBA" id="ARBA00023015"/>
    </source>
</evidence>
<reference evidence="8" key="2">
    <citation type="submission" date="2018-08" db="UniProtKB">
        <authorList>
            <consortium name="EnsemblPlants"/>
        </authorList>
    </citation>
    <scope>IDENTIFICATION</scope>
    <source>
        <strain evidence="8">Yugu1</strain>
    </source>
</reference>
<name>K3YY09_SETIT</name>
<dbReference type="Gramene" id="KQL31492">
    <property type="protein sequence ID" value="KQL31492"/>
    <property type="gene ID" value="SETIT_019159mg"/>
</dbReference>
<dbReference type="InterPro" id="IPR044607">
    <property type="entry name" value="RKD-like"/>
</dbReference>
<dbReference type="InterPro" id="IPR003035">
    <property type="entry name" value="RWP-RK_dom"/>
</dbReference>
<evidence type="ECO:0000256" key="1">
    <source>
        <dbReference type="ARBA" id="ARBA00004049"/>
    </source>
</evidence>
<sequence length="272" mass="30655">RLDLAPFVLHLGGGDSVKCAAGGCKVAKCNSSVNENAIREKATRNASAGHALCCYPAPTSSELPTYSAYRCADYQLGEKTWFSYQHFRAISCSQRSSSQDELGCLSEVDFASLWAQVEEDDARRKSKEGDCEKALIKLEPGSGSVQKCAEMQGHRRSVLGKKALTFELVSRHFCMPIKQAAQELNVGVTVLKKRCRELGIPRWPHRKELGKLTEQEDGNLTKSKVESLQQEKKLIEERPEVMLDERTKELRQMCFKEKFKRRQQLIMGHGTW</sequence>
<accession>K3YY09</accession>
<evidence type="ECO:0000256" key="3">
    <source>
        <dbReference type="ARBA" id="ARBA00023054"/>
    </source>
</evidence>
<evidence type="ECO:0000256" key="6">
    <source>
        <dbReference type="ARBA" id="ARBA00023242"/>
    </source>
</evidence>
<dbReference type="PANTHER" id="PTHR46373">
    <property type="entry name" value="PROTEIN RKD4"/>
    <property type="match status" value="1"/>
</dbReference>
<dbReference type="Proteomes" id="UP000004995">
    <property type="component" value="Unassembled WGS sequence"/>
</dbReference>
<evidence type="ECO:0000256" key="5">
    <source>
        <dbReference type="ARBA" id="ARBA00023163"/>
    </source>
</evidence>
<feature type="domain" description="RWP-RK" evidence="7">
    <location>
        <begin position="149"/>
        <end position="231"/>
    </location>
</feature>